<evidence type="ECO:0000313" key="2">
    <source>
        <dbReference type="Proteomes" id="UP000544110"/>
    </source>
</evidence>
<dbReference type="AlphaFoldDB" id="A0A7Y9UJT5"/>
<dbReference type="Gene3D" id="3.30.530.20">
    <property type="match status" value="1"/>
</dbReference>
<dbReference type="EMBL" id="JACCAC010000001">
    <property type="protein sequence ID" value="NYG54568.1"/>
    <property type="molecule type" value="Genomic_DNA"/>
</dbReference>
<dbReference type="SUPFAM" id="SSF55961">
    <property type="entry name" value="Bet v1-like"/>
    <property type="match status" value="1"/>
</dbReference>
<organism evidence="1 2">
    <name type="scientific">Nocardioides perillae</name>
    <dbReference type="NCBI Taxonomy" id="1119534"/>
    <lineage>
        <taxon>Bacteria</taxon>
        <taxon>Bacillati</taxon>
        <taxon>Actinomycetota</taxon>
        <taxon>Actinomycetes</taxon>
        <taxon>Propionibacteriales</taxon>
        <taxon>Nocardioidaceae</taxon>
        <taxon>Nocardioides</taxon>
    </lineage>
</organism>
<name>A0A7Y9UJT5_9ACTN</name>
<gene>
    <name evidence="1" type="ORF">BJ989_000872</name>
</gene>
<dbReference type="Proteomes" id="UP000544110">
    <property type="component" value="Unassembled WGS sequence"/>
</dbReference>
<dbReference type="Pfam" id="PF10604">
    <property type="entry name" value="Polyketide_cyc2"/>
    <property type="match status" value="1"/>
</dbReference>
<proteinExistence type="predicted"/>
<evidence type="ECO:0000313" key="1">
    <source>
        <dbReference type="EMBL" id="NYG54568.1"/>
    </source>
</evidence>
<dbReference type="InterPro" id="IPR023393">
    <property type="entry name" value="START-like_dom_sf"/>
</dbReference>
<keyword evidence="2" id="KW-1185">Reference proteome</keyword>
<protein>
    <recommendedName>
        <fullName evidence="3">Polyketide cyclase / dehydrase and lipid transport</fullName>
    </recommendedName>
</protein>
<dbReference type="InterPro" id="IPR019587">
    <property type="entry name" value="Polyketide_cyclase/dehydratase"/>
</dbReference>
<evidence type="ECO:0008006" key="3">
    <source>
        <dbReference type="Google" id="ProtNLM"/>
    </source>
</evidence>
<accession>A0A7Y9UJT5</accession>
<comment type="caution">
    <text evidence="1">The sequence shown here is derived from an EMBL/GenBank/DDBJ whole genome shotgun (WGS) entry which is preliminary data.</text>
</comment>
<dbReference type="RefSeq" id="WP_179517164.1">
    <property type="nucleotide sequence ID" value="NZ_JACCAC010000001.1"/>
</dbReference>
<sequence>MSVGSRAGTVVFTVRAEGPSPVARSYAYLADPRTRPEWQSSLRRIEDLRGDGEVGTTWTDVTTAGVRPRMEITEVETDRVWTEVGRWRAVRAELRMVFTPTAAGGTAVVADVRLELPGPLAPVAWGLRLVAPYAVRADLRGALRKA</sequence>
<reference evidence="1 2" key="1">
    <citation type="submission" date="2020-07" db="EMBL/GenBank/DDBJ databases">
        <title>Sequencing the genomes of 1000 actinobacteria strains.</title>
        <authorList>
            <person name="Klenk H.-P."/>
        </authorList>
    </citation>
    <scope>NUCLEOTIDE SEQUENCE [LARGE SCALE GENOMIC DNA]</scope>
    <source>
        <strain evidence="1 2">DSM 24552</strain>
    </source>
</reference>